<feature type="region of interest" description="Disordered" evidence="1">
    <location>
        <begin position="150"/>
        <end position="180"/>
    </location>
</feature>
<dbReference type="RefSeq" id="XP_030986071.1">
    <property type="nucleotide sequence ID" value="XM_031120194.1"/>
</dbReference>
<organism evidence="3 4">
    <name type="scientific">Pyricularia grisea</name>
    <name type="common">Crabgrass-specific blast fungus</name>
    <name type="synonym">Magnaporthe grisea</name>
    <dbReference type="NCBI Taxonomy" id="148305"/>
    <lineage>
        <taxon>Eukaryota</taxon>
        <taxon>Fungi</taxon>
        <taxon>Dikarya</taxon>
        <taxon>Ascomycota</taxon>
        <taxon>Pezizomycotina</taxon>
        <taxon>Sordariomycetes</taxon>
        <taxon>Sordariomycetidae</taxon>
        <taxon>Magnaporthales</taxon>
        <taxon>Pyriculariaceae</taxon>
        <taxon>Pyricularia</taxon>
    </lineage>
</organism>
<feature type="compositionally biased region" description="Polar residues" evidence="1">
    <location>
        <begin position="198"/>
        <end position="214"/>
    </location>
</feature>
<dbReference type="GeneID" id="41955108"/>
<reference evidence="4" key="2">
    <citation type="submission" date="2019-10" db="EMBL/GenBank/DDBJ databases">
        <authorList>
            <consortium name="NCBI Genome Project"/>
        </authorList>
    </citation>
    <scope>NUCLEOTIDE SEQUENCE</scope>
    <source>
        <strain evidence="4">NI907</strain>
    </source>
</reference>
<dbReference type="KEGG" id="pgri:PgNI_00110"/>
<evidence type="ECO:0008006" key="5">
    <source>
        <dbReference type="Google" id="ProtNLM"/>
    </source>
</evidence>
<evidence type="ECO:0000313" key="4">
    <source>
        <dbReference type="RefSeq" id="XP_030986071.1"/>
    </source>
</evidence>
<reference evidence="4" key="1">
    <citation type="journal article" date="2019" name="Mol. Biol. Evol.">
        <title>Blast fungal genomes show frequent chromosomal changes, gene gains and losses, and effector gene turnover.</title>
        <authorList>
            <person name="Gomez Luciano L.B."/>
            <person name="Jason Tsai I."/>
            <person name="Chuma I."/>
            <person name="Tosa Y."/>
            <person name="Chen Y.H."/>
            <person name="Li J.Y."/>
            <person name="Li M.Y."/>
            <person name="Jade Lu M.Y."/>
            <person name="Nakayashiki H."/>
            <person name="Li W.H."/>
        </authorList>
    </citation>
    <scope>NUCLEOTIDE SEQUENCE</scope>
    <source>
        <strain evidence="4">NI907</strain>
    </source>
</reference>
<feature type="chain" id="PRO_5027619743" description="Extracellular membrane protein CFEM domain-containing protein" evidence="2">
    <location>
        <begin position="22"/>
        <end position="466"/>
    </location>
</feature>
<feature type="compositionally biased region" description="Polar residues" evidence="1">
    <location>
        <begin position="231"/>
        <end position="240"/>
    </location>
</feature>
<reference evidence="4" key="3">
    <citation type="submission" date="2025-08" db="UniProtKB">
        <authorList>
            <consortium name="RefSeq"/>
        </authorList>
    </citation>
    <scope>IDENTIFICATION</scope>
    <source>
        <strain evidence="4">NI907</strain>
    </source>
</reference>
<keyword evidence="2" id="KW-0732">Signal</keyword>
<feature type="signal peptide" evidence="2">
    <location>
        <begin position="1"/>
        <end position="21"/>
    </location>
</feature>
<feature type="region of interest" description="Disordered" evidence="1">
    <location>
        <begin position="198"/>
        <end position="240"/>
    </location>
</feature>
<proteinExistence type="predicted"/>
<dbReference type="AlphaFoldDB" id="A0A6P8BG93"/>
<feature type="compositionally biased region" description="Low complexity" evidence="1">
    <location>
        <begin position="217"/>
        <end position="230"/>
    </location>
</feature>
<sequence>MRGLNLVSFLLVAASGVDVLALPGDGVDILGGPAVAASDILITKRSDDGGGGDFWGGGGDFSGGGTSTSPADPSGCGCSGLSDWLGNCFSGGSCISPRANVPTNGFGSNPPVSDGMGGDQTYIYISEKNYYGGDRPYCREDFSPHMGIMGSHSSHRSNKGSFNKERKKTKDSHWVPNGIDPKYQQYASKAYYQQSANMGPQQQKANMGPQQQKANMGPQQQNANMGPQQQKANMGPQQLHSKVNSKTDVCPAATPSEGDTAEALPTEQEIEEVNEDLSEGCDAFARLAGEYCAMKVSKGFDNCWYWAKEQLETCRVGVVKCGQKVGQKCDEIAEKVIEKCAPRVQSGLKKCKSALDVCGRSCIVGWEMCYWQGERCVRTIGHQFRFVKTAATATARAAKRGRNKAIIGAHKIKKKFAGWLWNVVPNMENELGQYELEKEGIITREQRLQAEKMAKQDQAIGSPVHP</sequence>
<keyword evidence="3" id="KW-1185">Reference proteome</keyword>
<evidence type="ECO:0000313" key="3">
    <source>
        <dbReference type="Proteomes" id="UP000515153"/>
    </source>
</evidence>
<name>A0A6P8BG93_PYRGI</name>
<evidence type="ECO:0000256" key="1">
    <source>
        <dbReference type="SAM" id="MobiDB-lite"/>
    </source>
</evidence>
<accession>A0A6P8BG93</accession>
<gene>
    <name evidence="4" type="ORF">PgNI_00110</name>
</gene>
<evidence type="ECO:0000256" key="2">
    <source>
        <dbReference type="SAM" id="SignalP"/>
    </source>
</evidence>
<dbReference type="Proteomes" id="UP000515153">
    <property type="component" value="Unplaced"/>
</dbReference>
<protein>
    <recommendedName>
        <fullName evidence="5">Extracellular membrane protein CFEM domain-containing protein</fullName>
    </recommendedName>
</protein>